<dbReference type="PANTHER" id="PTHR13847">
    <property type="entry name" value="SARCOSINE DEHYDROGENASE-RELATED"/>
    <property type="match status" value="1"/>
</dbReference>
<dbReference type="InterPro" id="IPR036188">
    <property type="entry name" value="FAD/NAD-bd_sf"/>
</dbReference>
<dbReference type="EMBL" id="JACXZA010000010">
    <property type="protein sequence ID" value="MBD3922573.1"/>
    <property type="molecule type" value="Genomic_DNA"/>
</dbReference>
<dbReference type="SUPFAM" id="SSF51905">
    <property type="entry name" value="FAD/NAD(P)-binding domain"/>
    <property type="match status" value="1"/>
</dbReference>
<evidence type="ECO:0000313" key="3">
    <source>
        <dbReference type="Proteomes" id="UP000609346"/>
    </source>
</evidence>
<organism evidence="2 3">
    <name type="scientific">Paenibacillus terricola</name>
    <dbReference type="NCBI Taxonomy" id="2763503"/>
    <lineage>
        <taxon>Bacteria</taxon>
        <taxon>Bacillati</taxon>
        <taxon>Bacillota</taxon>
        <taxon>Bacilli</taxon>
        <taxon>Bacillales</taxon>
        <taxon>Paenibacillaceae</taxon>
        <taxon>Paenibacillus</taxon>
    </lineage>
</organism>
<protein>
    <submittedName>
        <fullName evidence="2">FAD-binding oxidoreductase</fullName>
    </submittedName>
</protein>
<proteinExistence type="predicted"/>
<gene>
    <name evidence="2" type="ORF">H8B09_27855</name>
</gene>
<dbReference type="InterPro" id="IPR006076">
    <property type="entry name" value="FAD-dep_OxRdtase"/>
</dbReference>
<dbReference type="Pfam" id="PF01266">
    <property type="entry name" value="DAO"/>
    <property type="match status" value="1"/>
</dbReference>
<evidence type="ECO:0000313" key="2">
    <source>
        <dbReference type="EMBL" id="MBD3922573.1"/>
    </source>
</evidence>
<accession>A0ABR8N341</accession>
<dbReference type="RefSeq" id="WP_191206882.1">
    <property type="nucleotide sequence ID" value="NZ_JACXZA010000010.1"/>
</dbReference>
<sequence>MTRKQLHAGSMYWPTTTTRPAPSYDMLGERSVQCDVAIIGGGMSGISNGHAFASQGLRTVVLERETIAGGSSSANTGLIQFSNDIMLTDLADQIGEHRAVLFYKACKDAVKQLDALTERLPQRGGFKQRSSLYLASSEQEVPKLRREYEILHKHGFDVEWWSSQQIRAHFPFTKPAAIVMHGDAELNPFVFITELAEDAVRQGLTIYEHTDVVAQHTNDDGHLLTTSDGGTIAAKHVIFAIGYEPEELRSKLIKSDLNRSFVIVTVPQDAPLVVWHERMMIWETARPYLYMRTTQDNRIIIGGLDEDPSEPIEGAIARNKRNDKLHDRLMQMFPTLTAPIEYEWSATFGESCDGLPFIGRDPVRSNVYYCLGYGGNGTVYSLIGCQLLYELIQGRSSPIADIVRLDRPSILSI</sequence>
<comment type="caution">
    <text evidence="2">The sequence shown here is derived from an EMBL/GenBank/DDBJ whole genome shotgun (WGS) entry which is preliminary data.</text>
</comment>
<name>A0ABR8N341_9BACL</name>
<keyword evidence="3" id="KW-1185">Reference proteome</keyword>
<reference evidence="2 3" key="1">
    <citation type="submission" date="2020-09" db="EMBL/GenBank/DDBJ databases">
        <title>Paenibacillus sp. strain PR3 16S rRNA gene Genome sequencing and assembly.</title>
        <authorList>
            <person name="Kim J."/>
        </authorList>
    </citation>
    <scope>NUCLEOTIDE SEQUENCE [LARGE SCALE GENOMIC DNA]</scope>
    <source>
        <strain evidence="2 3">PR3</strain>
    </source>
</reference>
<evidence type="ECO:0000259" key="1">
    <source>
        <dbReference type="Pfam" id="PF01266"/>
    </source>
</evidence>
<feature type="domain" description="FAD dependent oxidoreductase" evidence="1">
    <location>
        <begin position="35"/>
        <end position="390"/>
    </location>
</feature>
<dbReference type="Gene3D" id="3.30.9.10">
    <property type="entry name" value="D-Amino Acid Oxidase, subunit A, domain 2"/>
    <property type="match status" value="1"/>
</dbReference>
<dbReference type="Gene3D" id="3.50.50.60">
    <property type="entry name" value="FAD/NAD(P)-binding domain"/>
    <property type="match status" value="1"/>
</dbReference>
<dbReference type="PANTHER" id="PTHR13847:SF201">
    <property type="entry name" value="PUTATIBE OXIDOREDUCTASE"/>
    <property type="match status" value="1"/>
</dbReference>
<dbReference type="Proteomes" id="UP000609346">
    <property type="component" value="Unassembled WGS sequence"/>
</dbReference>